<evidence type="ECO:0000313" key="9">
    <source>
        <dbReference type="EMBL" id="MFB9445406.1"/>
    </source>
</evidence>
<evidence type="ECO:0000256" key="2">
    <source>
        <dbReference type="ARBA" id="ARBA00022448"/>
    </source>
</evidence>
<feature type="transmembrane region" description="Helical" evidence="7">
    <location>
        <begin position="233"/>
        <end position="250"/>
    </location>
</feature>
<name>A0ABV5M963_9ACTN</name>
<dbReference type="CDD" id="cd17321">
    <property type="entry name" value="MFS_MMR_MDR_like"/>
    <property type="match status" value="1"/>
</dbReference>
<dbReference type="InterPro" id="IPR011701">
    <property type="entry name" value="MFS"/>
</dbReference>
<evidence type="ECO:0000259" key="8">
    <source>
        <dbReference type="PROSITE" id="PS50850"/>
    </source>
</evidence>
<organism evidence="9 10">
    <name type="scientific">Dactylosporangium vinaceum</name>
    <dbReference type="NCBI Taxonomy" id="53362"/>
    <lineage>
        <taxon>Bacteria</taxon>
        <taxon>Bacillati</taxon>
        <taxon>Actinomycetota</taxon>
        <taxon>Actinomycetes</taxon>
        <taxon>Micromonosporales</taxon>
        <taxon>Micromonosporaceae</taxon>
        <taxon>Dactylosporangium</taxon>
    </lineage>
</organism>
<dbReference type="PRINTS" id="PR01036">
    <property type="entry name" value="TCRTETB"/>
</dbReference>
<evidence type="ECO:0000256" key="5">
    <source>
        <dbReference type="ARBA" id="ARBA00022989"/>
    </source>
</evidence>
<dbReference type="EMBL" id="JBHMCA010000042">
    <property type="protein sequence ID" value="MFB9445406.1"/>
    <property type="molecule type" value="Genomic_DNA"/>
</dbReference>
<feature type="transmembrane region" description="Helical" evidence="7">
    <location>
        <begin position="407"/>
        <end position="426"/>
    </location>
</feature>
<keyword evidence="5 7" id="KW-1133">Transmembrane helix</keyword>
<feature type="transmembrane region" description="Helical" evidence="7">
    <location>
        <begin position="334"/>
        <end position="354"/>
    </location>
</feature>
<feature type="transmembrane region" description="Helical" evidence="7">
    <location>
        <begin position="171"/>
        <end position="191"/>
    </location>
</feature>
<evidence type="ECO:0000313" key="10">
    <source>
        <dbReference type="Proteomes" id="UP001589608"/>
    </source>
</evidence>
<dbReference type="NCBIfam" id="TIGR00711">
    <property type="entry name" value="efflux_EmrB"/>
    <property type="match status" value="1"/>
</dbReference>
<evidence type="ECO:0000256" key="1">
    <source>
        <dbReference type="ARBA" id="ARBA00004651"/>
    </source>
</evidence>
<feature type="transmembrane region" description="Helical" evidence="7">
    <location>
        <begin position="17"/>
        <end position="35"/>
    </location>
</feature>
<feature type="transmembrane region" description="Helical" evidence="7">
    <location>
        <begin position="140"/>
        <end position="159"/>
    </location>
</feature>
<comment type="caution">
    <text evidence="9">The sequence shown here is derived from an EMBL/GenBank/DDBJ whole genome shotgun (WGS) entry which is preliminary data.</text>
</comment>
<keyword evidence="2" id="KW-0813">Transport</keyword>
<dbReference type="SUPFAM" id="SSF103473">
    <property type="entry name" value="MFS general substrate transporter"/>
    <property type="match status" value="1"/>
</dbReference>
<proteinExistence type="predicted"/>
<keyword evidence="6 7" id="KW-0472">Membrane</keyword>
<keyword evidence="10" id="KW-1185">Reference proteome</keyword>
<gene>
    <name evidence="9" type="ORF">ACFFTR_20215</name>
</gene>
<feature type="transmembrane region" description="Helical" evidence="7">
    <location>
        <begin position="87"/>
        <end position="110"/>
    </location>
</feature>
<dbReference type="Gene3D" id="1.20.1250.20">
    <property type="entry name" value="MFS general substrate transporter like domains"/>
    <property type="match status" value="1"/>
</dbReference>
<dbReference type="PROSITE" id="PS50850">
    <property type="entry name" value="MFS"/>
    <property type="match status" value="1"/>
</dbReference>
<sequence>MSPENTAPALSKTQRRVVAVTAVAGMMVTLDSLIVTTALDAIRSALHASVAELEWTVTAYVLAFAVLLMTAAALGDRFGRRRMFITGLAVFAAASAGCALAPNVATLIAARAVQGAGAALVMPLTLALLGTAIPAARRAAALGVFSSVAGLAVPVGPLLGGAVVTGVSWPWIFWINVPVALVLIPIGRRSLEESFGPRAKLDLAGVLLATLAALGLVWALVRGNTAGWGSTEVVSTFVAGLLLALAFVWWQQRAPEPMLPLRLFRSRAFSAGNAAIFFHWGSALGALFFMAQFLQTGLNFSPMRAGFGLMPWGAIAFIVPQVAGAFIRRIGERPFIIAGLGLHAAAMAWIAVIADPGMAYWRLIAPLVLSGAGVAMSLPATQSAALSGVEPRDVGKASGAYSTMRQLGGALGVAVVVAAFAEYGGYKSIQAFGHGFTAAMIACTVLSLAGAVSGLAAPGGARTARSPVVLLEPAREPAHD</sequence>
<comment type="subcellular location">
    <subcellularLocation>
        <location evidence="1">Cell membrane</location>
        <topology evidence="1">Multi-pass membrane protein</topology>
    </subcellularLocation>
</comment>
<evidence type="ECO:0000256" key="6">
    <source>
        <dbReference type="ARBA" id="ARBA00023136"/>
    </source>
</evidence>
<dbReference type="PANTHER" id="PTHR42718">
    <property type="entry name" value="MAJOR FACILITATOR SUPERFAMILY MULTIDRUG TRANSPORTER MFSC"/>
    <property type="match status" value="1"/>
</dbReference>
<reference evidence="9 10" key="1">
    <citation type="submission" date="2024-09" db="EMBL/GenBank/DDBJ databases">
        <authorList>
            <person name="Sun Q."/>
            <person name="Mori K."/>
        </authorList>
    </citation>
    <scope>NUCLEOTIDE SEQUENCE [LARGE SCALE GENOMIC DNA]</scope>
    <source>
        <strain evidence="9 10">JCM 3307</strain>
    </source>
</reference>
<keyword evidence="3" id="KW-1003">Cell membrane</keyword>
<dbReference type="PANTHER" id="PTHR42718:SF46">
    <property type="entry name" value="BLR6921 PROTEIN"/>
    <property type="match status" value="1"/>
</dbReference>
<dbReference type="Gene3D" id="1.20.1720.10">
    <property type="entry name" value="Multidrug resistance protein D"/>
    <property type="match status" value="1"/>
</dbReference>
<feature type="transmembrane region" description="Helical" evidence="7">
    <location>
        <begin position="203"/>
        <end position="221"/>
    </location>
</feature>
<feature type="transmembrane region" description="Helical" evidence="7">
    <location>
        <begin position="432"/>
        <end position="457"/>
    </location>
</feature>
<dbReference type="Proteomes" id="UP001589608">
    <property type="component" value="Unassembled WGS sequence"/>
</dbReference>
<feature type="domain" description="Major facilitator superfamily (MFS) profile" evidence="8">
    <location>
        <begin position="17"/>
        <end position="462"/>
    </location>
</feature>
<protein>
    <submittedName>
        <fullName evidence="9">MFS transporter</fullName>
    </submittedName>
</protein>
<feature type="transmembrane region" description="Helical" evidence="7">
    <location>
        <begin position="360"/>
        <end position="386"/>
    </location>
</feature>
<dbReference type="InterPro" id="IPR020846">
    <property type="entry name" value="MFS_dom"/>
</dbReference>
<dbReference type="InterPro" id="IPR004638">
    <property type="entry name" value="EmrB-like"/>
</dbReference>
<feature type="transmembrane region" description="Helical" evidence="7">
    <location>
        <begin position="306"/>
        <end position="327"/>
    </location>
</feature>
<keyword evidence="4 7" id="KW-0812">Transmembrane</keyword>
<feature type="transmembrane region" description="Helical" evidence="7">
    <location>
        <begin position="116"/>
        <end position="133"/>
    </location>
</feature>
<feature type="transmembrane region" description="Helical" evidence="7">
    <location>
        <begin position="271"/>
        <end position="294"/>
    </location>
</feature>
<evidence type="ECO:0000256" key="3">
    <source>
        <dbReference type="ARBA" id="ARBA00022475"/>
    </source>
</evidence>
<dbReference type="InterPro" id="IPR036259">
    <property type="entry name" value="MFS_trans_sf"/>
</dbReference>
<accession>A0ABV5M963</accession>
<dbReference type="Pfam" id="PF07690">
    <property type="entry name" value="MFS_1"/>
    <property type="match status" value="1"/>
</dbReference>
<dbReference type="RefSeq" id="WP_223103771.1">
    <property type="nucleotide sequence ID" value="NZ_CP061913.1"/>
</dbReference>
<feature type="transmembrane region" description="Helical" evidence="7">
    <location>
        <begin position="55"/>
        <end position="75"/>
    </location>
</feature>
<evidence type="ECO:0000256" key="7">
    <source>
        <dbReference type="SAM" id="Phobius"/>
    </source>
</evidence>
<evidence type="ECO:0000256" key="4">
    <source>
        <dbReference type="ARBA" id="ARBA00022692"/>
    </source>
</evidence>